<keyword evidence="2" id="KW-1185">Reference proteome</keyword>
<evidence type="ECO:0008006" key="3">
    <source>
        <dbReference type="Google" id="ProtNLM"/>
    </source>
</evidence>
<evidence type="ECO:0000313" key="1">
    <source>
        <dbReference type="EMBL" id="KAK8389110.1"/>
    </source>
</evidence>
<sequence length="174" mass="19345">MGHCIIGTERMDLRTKALPVNFFKFTTLWFIHDIEIKASISVSMNTCRGVASHRDFVDMVPAEIVECTTDQDVIEARKIIRMVDGSRSTASVTFTFTVAKLPGGVHVGYESVPVRPYIPNPLRCFKSKIYGHYGNACGSLHSYCSRCTGEGHVVEQCTSLVEKCRNCGSAHFTF</sequence>
<accession>A0AAW0TN09</accession>
<dbReference type="EMBL" id="JARAKH010000028">
    <property type="protein sequence ID" value="KAK8389110.1"/>
    <property type="molecule type" value="Genomic_DNA"/>
</dbReference>
<gene>
    <name evidence="1" type="ORF">O3P69_020827</name>
</gene>
<protein>
    <recommendedName>
        <fullName evidence="3">CCHC-type domain-containing protein</fullName>
    </recommendedName>
</protein>
<dbReference type="AlphaFoldDB" id="A0AAW0TN09"/>
<organism evidence="1 2">
    <name type="scientific">Scylla paramamosain</name>
    <name type="common">Mud crab</name>
    <dbReference type="NCBI Taxonomy" id="85552"/>
    <lineage>
        <taxon>Eukaryota</taxon>
        <taxon>Metazoa</taxon>
        <taxon>Ecdysozoa</taxon>
        <taxon>Arthropoda</taxon>
        <taxon>Crustacea</taxon>
        <taxon>Multicrustacea</taxon>
        <taxon>Malacostraca</taxon>
        <taxon>Eumalacostraca</taxon>
        <taxon>Eucarida</taxon>
        <taxon>Decapoda</taxon>
        <taxon>Pleocyemata</taxon>
        <taxon>Brachyura</taxon>
        <taxon>Eubrachyura</taxon>
        <taxon>Portunoidea</taxon>
        <taxon>Portunidae</taxon>
        <taxon>Portuninae</taxon>
        <taxon>Scylla</taxon>
    </lineage>
</organism>
<name>A0AAW0TN09_SCYPA</name>
<reference evidence="1 2" key="1">
    <citation type="submission" date="2023-03" db="EMBL/GenBank/DDBJ databases">
        <title>High-quality genome of Scylla paramamosain provides insights in environmental adaptation.</title>
        <authorList>
            <person name="Zhang L."/>
        </authorList>
    </citation>
    <scope>NUCLEOTIDE SEQUENCE [LARGE SCALE GENOMIC DNA]</scope>
    <source>
        <strain evidence="1">LZ_2023a</strain>
        <tissue evidence="1">Muscle</tissue>
    </source>
</reference>
<proteinExistence type="predicted"/>
<comment type="caution">
    <text evidence="1">The sequence shown here is derived from an EMBL/GenBank/DDBJ whole genome shotgun (WGS) entry which is preliminary data.</text>
</comment>
<evidence type="ECO:0000313" key="2">
    <source>
        <dbReference type="Proteomes" id="UP001487740"/>
    </source>
</evidence>
<dbReference type="Proteomes" id="UP001487740">
    <property type="component" value="Unassembled WGS sequence"/>
</dbReference>